<keyword evidence="1" id="KW-0812">Transmembrane</keyword>
<comment type="caution">
    <text evidence="2">The sequence shown here is derived from an EMBL/GenBank/DDBJ whole genome shotgun (WGS) entry which is preliminary data.</text>
</comment>
<sequence length="158" mass="18782">MRVSPSRRRRWNNILILGIIAFMVLLNAPTWIQTYLIDEPQSDYPKVLRADYPVRAVYFSGWTLEKQHGQWQSNLKAEISAQDIVSRWQSLEGTELTTEQYAQLKPQLVAPESIEIWYQGLEEPQRITFYRLKNFWLFKSWQDKWIAISVDGKYIMPN</sequence>
<dbReference type="AlphaFoldDB" id="A0A511QFG8"/>
<evidence type="ECO:0000313" key="2">
    <source>
        <dbReference type="EMBL" id="GEM76040.1"/>
    </source>
</evidence>
<gene>
    <name evidence="2" type="ORF">VSA01S_21520</name>
</gene>
<dbReference type="RefSeq" id="WP_039981621.1">
    <property type="nucleotide sequence ID" value="NZ_BAOJ01000063.1"/>
</dbReference>
<dbReference type="Proteomes" id="UP000321922">
    <property type="component" value="Unassembled WGS sequence"/>
</dbReference>
<keyword evidence="1" id="KW-0472">Membrane</keyword>
<accession>A0A511QFG8</accession>
<organism evidence="2 3">
    <name type="scientific">Vibrio sagamiensis NBRC 104589</name>
    <dbReference type="NCBI Taxonomy" id="1219064"/>
    <lineage>
        <taxon>Bacteria</taxon>
        <taxon>Pseudomonadati</taxon>
        <taxon>Pseudomonadota</taxon>
        <taxon>Gammaproteobacteria</taxon>
        <taxon>Vibrionales</taxon>
        <taxon>Vibrionaceae</taxon>
        <taxon>Vibrio</taxon>
    </lineage>
</organism>
<dbReference type="EMBL" id="BJXJ01000019">
    <property type="protein sequence ID" value="GEM76040.1"/>
    <property type="molecule type" value="Genomic_DNA"/>
</dbReference>
<name>A0A511QFG8_9VIBR</name>
<keyword evidence="3" id="KW-1185">Reference proteome</keyword>
<protein>
    <recommendedName>
        <fullName evidence="4">50S ribosomal protein L33</fullName>
    </recommendedName>
</protein>
<proteinExistence type="predicted"/>
<evidence type="ECO:0008006" key="4">
    <source>
        <dbReference type="Google" id="ProtNLM"/>
    </source>
</evidence>
<evidence type="ECO:0000256" key="1">
    <source>
        <dbReference type="SAM" id="Phobius"/>
    </source>
</evidence>
<dbReference type="OrthoDB" id="5829309at2"/>
<evidence type="ECO:0000313" key="3">
    <source>
        <dbReference type="Proteomes" id="UP000321922"/>
    </source>
</evidence>
<feature type="transmembrane region" description="Helical" evidence="1">
    <location>
        <begin position="12"/>
        <end position="32"/>
    </location>
</feature>
<keyword evidence="1" id="KW-1133">Transmembrane helix</keyword>
<reference evidence="2 3" key="1">
    <citation type="submission" date="2019-07" db="EMBL/GenBank/DDBJ databases">
        <title>Whole genome shotgun sequence of Vibrio sagamiensis NBRC 104589.</title>
        <authorList>
            <person name="Hosoyama A."/>
            <person name="Uohara A."/>
            <person name="Ohji S."/>
            <person name="Ichikawa N."/>
        </authorList>
    </citation>
    <scope>NUCLEOTIDE SEQUENCE [LARGE SCALE GENOMIC DNA]</scope>
    <source>
        <strain evidence="2 3">NBRC 104589</strain>
    </source>
</reference>